<sequence length="125" mass="14275">MTRWLANEPIPARSRRPERRRDLPRRAFGNRVARRHARTVPACTFWLREQGFSDIAEGTIYLFEQAAVDGTPIREIVGDDPVEFAEAFVKNYSDGGYAPARERKRLINDIARAVGEDTAEDDKTL</sequence>
<evidence type="ECO:0000313" key="3">
    <source>
        <dbReference type="Proteomes" id="UP000313066"/>
    </source>
</evidence>
<keyword evidence="3" id="KW-1185">Reference proteome</keyword>
<comment type="caution">
    <text evidence="2">The sequence shown here is derived from an EMBL/GenBank/DDBJ whole genome shotgun (WGS) entry which is preliminary data.</text>
</comment>
<name>A0A5N6C528_9ACTN</name>
<dbReference type="AlphaFoldDB" id="A0A5N6C528"/>
<gene>
    <name evidence="2" type="ORF">FH610_001780</name>
</gene>
<dbReference type="Gene3D" id="1.10.1900.10">
    <property type="entry name" value="c-terminal domain of poly(a) binding protein"/>
    <property type="match status" value="1"/>
</dbReference>
<proteinExistence type="predicted"/>
<dbReference type="EMBL" id="VDMA02000001">
    <property type="protein sequence ID" value="KAB8187914.1"/>
    <property type="molecule type" value="Genomic_DNA"/>
</dbReference>
<dbReference type="RefSeq" id="WP_139572435.1">
    <property type="nucleotide sequence ID" value="NZ_VDMA02000001.1"/>
</dbReference>
<accession>A0A5N6C528</accession>
<evidence type="ECO:0000256" key="1">
    <source>
        <dbReference type="SAM" id="MobiDB-lite"/>
    </source>
</evidence>
<dbReference type="Proteomes" id="UP000313066">
    <property type="component" value="Unassembled WGS sequence"/>
</dbReference>
<feature type="region of interest" description="Disordered" evidence="1">
    <location>
        <begin position="1"/>
        <end position="23"/>
    </location>
</feature>
<reference evidence="2 3" key="1">
    <citation type="submission" date="2019-10" db="EMBL/GenBank/DDBJ databases">
        <title>Nonomuraea sp. nov., isolated from Phyllanthus amarus.</title>
        <authorList>
            <person name="Klykleung N."/>
            <person name="Tanasupawat S."/>
        </authorList>
    </citation>
    <scope>NUCLEOTIDE SEQUENCE [LARGE SCALE GENOMIC DNA]</scope>
    <source>
        <strain evidence="2 3">CR1-09</strain>
    </source>
</reference>
<evidence type="ECO:0000313" key="2">
    <source>
        <dbReference type="EMBL" id="KAB8187914.1"/>
    </source>
</evidence>
<protein>
    <submittedName>
        <fullName evidence="2">DUF1048 domain-containing protein</fullName>
    </submittedName>
</protein>
<dbReference type="SUPFAM" id="SSF158560">
    <property type="entry name" value="BH3980-like"/>
    <property type="match status" value="1"/>
</dbReference>
<organism evidence="2 3">
    <name type="scientific">Microbispora catharanthi</name>
    <dbReference type="NCBI Taxonomy" id="1712871"/>
    <lineage>
        <taxon>Bacteria</taxon>
        <taxon>Bacillati</taxon>
        <taxon>Actinomycetota</taxon>
        <taxon>Actinomycetes</taxon>
        <taxon>Streptosporangiales</taxon>
        <taxon>Streptosporangiaceae</taxon>
        <taxon>Microbispora</taxon>
    </lineage>
</organism>